<protein>
    <submittedName>
        <fullName evidence="16">Cytochrome P450</fullName>
    </submittedName>
</protein>
<comment type="similarity">
    <text evidence="4 14">Belongs to the cytochrome P450 family.</text>
</comment>
<dbReference type="EMBL" id="KN880792">
    <property type="protein sequence ID" value="KIY62356.1"/>
    <property type="molecule type" value="Genomic_DNA"/>
</dbReference>
<reference evidence="16 17" key="1">
    <citation type="journal article" date="2015" name="Fungal Genet. Biol.">
        <title>Evolution of novel wood decay mechanisms in Agaricales revealed by the genome sequences of Fistulina hepatica and Cylindrobasidium torrendii.</title>
        <authorList>
            <person name="Floudas D."/>
            <person name="Held B.W."/>
            <person name="Riley R."/>
            <person name="Nagy L.G."/>
            <person name="Koehler G."/>
            <person name="Ransdell A.S."/>
            <person name="Younus H."/>
            <person name="Chow J."/>
            <person name="Chiniquy J."/>
            <person name="Lipzen A."/>
            <person name="Tritt A."/>
            <person name="Sun H."/>
            <person name="Haridas S."/>
            <person name="LaButti K."/>
            <person name="Ohm R.A."/>
            <person name="Kues U."/>
            <person name="Blanchette R.A."/>
            <person name="Grigoriev I.V."/>
            <person name="Minto R.E."/>
            <person name="Hibbett D.S."/>
        </authorList>
    </citation>
    <scope>NUCLEOTIDE SEQUENCE [LARGE SCALE GENOMIC DNA]</scope>
    <source>
        <strain evidence="16 17">FP15055 ss-10</strain>
    </source>
</reference>
<dbReference type="PRINTS" id="PR00385">
    <property type="entry name" value="P450"/>
</dbReference>
<evidence type="ECO:0000256" key="12">
    <source>
        <dbReference type="ARBA" id="ARBA00023136"/>
    </source>
</evidence>
<evidence type="ECO:0000313" key="17">
    <source>
        <dbReference type="Proteomes" id="UP000054007"/>
    </source>
</evidence>
<feature type="transmembrane region" description="Helical" evidence="15">
    <location>
        <begin position="12"/>
        <end position="28"/>
    </location>
</feature>
<name>A0A0D7AYL7_9AGAR</name>
<evidence type="ECO:0000256" key="14">
    <source>
        <dbReference type="RuleBase" id="RU000461"/>
    </source>
</evidence>
<evidence type="ECO:0000256" key="8">
    <source>
        <dbReference type="ARBA" id="ARBA00022989"/>
    </source>
</evidence>
<evidence type="ECO:0000256" key="3">
    <source>
        <dbReference type="ARBA" id="ARBA00004721"/>
    </source>
</evidence>
<evidence type="ECO:0000256" key="5">
    <source>
        <dbReference type="ARBA" id="ARBA00022617"/>
    </source>
</evidence>
<accession>A0A0D7AYL7</accession>
<comment type="subcellular location">
    <subcellularLocation>
        <location evidence="2">Membrane</location>
    </subcellularLocation>
</comment>
<dbReference type="PRINTS" id="PR00463">
    <property type="entry name" value="EP450I"/>
</dbReference>
<keyword evidence="17" id="KW-1185">Reference proteome</keyword>
<feature type="transmembrane region" description="Helical" evidence="15">
    <location>
        <begin position="210"/>
        <end position="234"/>
    </location>
</feature>
<comment type="pathway">
    <text evidence="3">Secondary metabolite biosynthesis; terpenoid biosynthesis.</text>
</comment>
<organism evidence="16 17">
    <name type="scientific">Cylindrobasidium torrendii FP15055 ss-10</name>
    <dbReference type="NCBI Taxonomy" id="1314674"/>
    <lineage>
        <taxon>Eukaryota</taxon>
        <taxon>Fungi</taxon>
        <taxon>Dikarya</taxon>
        <taxon>Basidiomycota</taxon>
        <taxon>Agaricomycotina</taxon>
        <taxon>Agaricomycetes</taxon>
        <taxon>Agaricomycetidae</taxon>
        <taxon>Agaricales</taxon>
        <taxon>Marasmiineae</taxon>
        <taxon>Physalacriaceae</taxon>
        <taxon>Cylindrobasidium</taxon>
    </lineage>
</organism>
<dbReference type="InterPro" id="IPR050121">
    <property type="entry name" value="Cytochrome_P450_monoxygenase"/>
</dbReference>
<keyword evidence="12 15" id="KW-0472">Membrane</keyword>
<comment type="cofactor">
    <cofactor evidence="1 13">
        <name>heme</name>
        <dbReference type="ChEBI" id="CHEBI:30413"/>
    </cofactor>
</comment>
<dbReference type="InterPro" id="IPR036396">
    <property type="entry name" value="Cyt_P450_sf"/>
</dbReference>
<evidence type="ECO:0000313" key="16">
    <source>
        <dbReference type="EMBL" id="KIY62356.1"/>
    </source>
</evidence>
<gene>
    <name evidence="16" type="ORF">CYLTODRAFT_494690</name>
</gene>
<keyword evidence="9 14" id="KW-0560">Oxidoreductase</keyword>
<evidence type="ECO:0000256" key="13">
    <source>
        <dbReference type="PIRSR" id="PIRSR602401-1"/>
    </source>
</evidence>
<dbReference type="Proteomes" id="UP000054007">
    <property type="component" value="Unassembled WGS sequence"/>
</dbReference>
<keyword evidence="7 13" id="KW-0479">Metal-binding</keyword>
<keyword evidence="5 13" id="KW-0349">Heme</keyword>
<keyword evidence="8 15" id="KW-1133">Transmembrane helix</keyword>
<dbReference type="GO" id="GO:0016020">
    <property type="term" value="C:membrane"/>
    <property type="evidence" value="ECO:0007669"/>
    <property type="project" value="UniProtKB-SubCell"/>
</dbReference>
<evidence type="ECO:0000256" key="9">
    <source>
        <dbReference type="ARBA" id="ARBA00023002"/>
    </source>
</evidence>
<dbReference type="GO" id="GO:0005506">
    <property type="term" value="F:iron ion binding"/>
    <property type="evidence" value="ECO:0007669"/>
    <property type="project" value="InterPro"/>
</dbReference>
<evidence type="ECO:0000256" key="1">
    <source>
        <dbReference type="ARBA" id="ARBA00001971"/>
    </source>
</evidence>
<dbReference type="AlphaFoldDB" id="A0A0D7AYL7"/>
<evidence type="ECO:0000256" key="10">
    <source>
        <dbReference type="ARBA" id="ARBA00023004"/>
    </source>
</evidence>
<feature type="binding site" description="axial binding residue" evidence="13">
    <location>
        <position position="473"/>
    </location>
    <ligand>
        <name>heme</name>
        <dbReference type="ChEBI" id="CHEBI:30413"/>
    </ligand>
    <ligandPart>
        <name>Fe</name>
        <dbReference type="ChEBI" id="CHEBI:18248"/>
    </ligandPart>
</feature>
<evidence type="ECO:0000256" key="11">
    <source>
        <dbReference type="ARBA" id="ARBA00023033"/>
    </source>
</evidence>
<keyword evidence="6 15" id="KW-0812">Transmembrane</keyword>
<evidence type="ECO:0000256" key="15">
    <source>
        <dbReference type="SAM" id="Phobius"/>
    </source>
</evidence>
<keyword evidence="11 14" id="KW-0503">Monooxygenase</keyword>
<dbReference type="PROSITE" id="PS00086">
    <property type="entry name" value="CYTOCHROME_P450"/>
    <property type="match status" value="1"/>
</dbReference>
<dbReference type="InterPro" id="IPR001128">
    <property type="entry name" value="Cyt_P450"/>
</dbReference>
<dbReference type="InterPro" id="IPR002401">
    <property type="entry name" value="Cyt_P450_E_grp-I"/>
</dbReference>
<dbReference type="GO" id="GO:0016705">
    <property type="term" value="F:oxidoreductase activity, acting on paired donors, with incorporation or reduction of molecular oxygen"/>
    <property type="evidence" value="ECO:0007669"/>
    <property type="project" value="InterPro"/>
</dbReference>
<dbReference type="Pfam" id="PF00067">
    <property type="entry name" value="p450"/>
    <property type="match status" value="1"/>
</dbReference>
<dbReference type="GO" id="GO:0004497">
    <property type="term" value="F:monooxygenase activity"/>
    <property type="evidence" value="ECO:0007669"/>
    <property type="project" value="UniProtKB-KW"/>
</dbReference>
<dbReference type="PANTHER" id="PTHR24305">
    <property type="entry name" value="CYTOCHROME P450"/>
    <property type="match status" value="1"/>
</dbReference>
<dbReference type="GO" id="GO:0020037">
    <property type="term" value="F:heme binding"/>
    <property type="evidence" value="ECO:0007669"/>
    <property type="project" value="InterPro"/>
</dbReference>
<evidence type="ECO:0000256" key="7">
    <source>
        <dbReference type="ARBA" id="ARBA00022723"/>
    </source>
</evidence>
<dbReference type="STRING" id="1314674.A0A0D7AYL7"/>
<dbReference type="PANTHER" id="PTHR24305:SF166">
    <property type="entry name" value="CYTOCHROME P450 12A4, MITOCHONDRIAL-RELATED"/>
    <property type="match status" value="1"/>
</dbReference>
<dbReference type="SUPFAM" id="SSF48264">
    <property type="entry name" value="Cytochrome P450"/>
    <property type="match status" value="1"/>
</dbReference>
<evidence type="ECO:0000256" key="6">
    <source>
        <dbReference type="ARBA" id="ARBA00022692"/>
    </source>
</evidence>
<evidence type="ECO:0000256" key="4">
    <source>
        <dbReference type="ARBA" id="ARBA00010617"/>
    </source>
</evidence>
<proteinExistence type="inferred from homology"/>
<sequence length="535" mass="58905">MSPYLTAASTPIMSMVLLLLLAIVAYWMRSEKSLLRGPPSPSWLLGHEGQIPLQPTAGVLESEWTKKYGTILRIASFAGQEGMIVSDPKALQYVLSEKPYDFPRGGDNEVIGMALLGPGLTTMNGTYHQRQRRVLNPSFSPSMANTWAVMLQDHGAKLVEIIRVKSQENTDSIVEVMDWTAKYALDVVGLAAFRHDFGVIFQKKVPMIEALVHAFATASTEMTFVDFLVAMIAIRFPRMINTLITVSTPFLRAARKFKNVSQSTAASILHTPLVDPSERTGKDVAGLLAASYHSTDPDQKLSLDEILAQMSTFVFAGQETTSGTIGFLLYELATHPADQERARAEVQELYGRKGNTPLDAKDFESLPFVTAVIKETLRMHPSGHTLPRYAAAADVIPLAFPVTLKDGTVTKSVPIKKGERVLCSLISYNYLPSVWGADADEWNPERFLDGREINSNVGMFGKLLSFSAGARGCLGWRFAVLEIQIVISLMLKNFVFRPAPNAKVRMVPNQFLMIPAVEGQEDKGAQVPLILESLN</sequence>
<dbReference type="Gene3D" id="1.10.630.10">
    <property type="entry name" value="Cytochrome P450"/>
    <property type="match status" value="1"/>
</dbReference>
<evidence type="ECO:0000256" key="2">
    <source>
        <dbReference type="ARBA" id="ARBA00004370"/>
    </source>
</evidence>
<dbReference type="OrthoDB" id="1470350at2759"/>
<keyword evidence="10 13" id="KW-0408">Iron</keyword>
<dbReference type="InterPro" id="IPR017972">
    <property type="entry name" value="Cyt_P450_CS"/>
</dbReference>